<comment type="similarity">
    <text evidence="2">Belongs to the bacterial flagellin family.</text>
</comment>
<keyword evidence="5" id="KW-0282">Flagellum</keyword>
<evidence type="ECO:0000313" key="5">
    <source>
        <dbReference type="EMBL" id="CBL12542.1"/>
    </source>
</evidence>
<dbReference type="KEGG" id="rix:RO1_20020"/>
<keyword evidence="3" id="KW-0975">Bacterial flagellum</keyword>
<name>D4KYV2_9FIRM</name>
<keyword evidence="5" id="KW-0966">Cell projection</keyword>
<keyword evidence="5" id="KW-0969">Cilium</keyword>
<comment type="subcellular location">
    <subcellularLocation>
        <location evidence="1">Bacterial flagellum</location>
    </subcellularLocation>
</comment>
<dbReference type="HOGENOM" id="CLU_2510620_0_0_9"/>
<organism evidence="5 6">
    <name type="scientific">Roseburia intestinalis XB6B4</name>
    <dbReference type="NCBI Taxonomy" id="718255"/>
    <lineage>
        <taxon>Bacteria</taxon>
        <taxon>Bacillati</taxon>
        <taxon>Bacillota</taxon>
        <taxon>Clostridia</taxon>
        <taxon>Lachnospirales</taxon>
        <taxon>Lachnospiraceae</taxon>
        <taxon>Roseburia</taxon>
    </lineage>
</organism>
<protein>
    <submittedName>
        <fullName evidence="5">Flagellin and related hook-associated proteins</fullName>
    </submittedName>
</protein>
<dbReference type="InterPro" id="IPR001492">
    <property type="entry name" value="Flagellin"/>
</dbReference>
<dbReference type="InterPro" id="IPR046358">
    <property type="entry name" value="Flagellin_C"/>
</dbReference>
<dbReference type="Pfam" id="PF00700">
    <property type="entry name" value="Flagellin_C"/>
    <property type="match status" value="1"/>
</dbReference>
<dbReference type="GO" id="GO:0009288">
    <property type="term" value="C:bacterial-type flagellum"/>
    <property type="evidence" value="ECO:0007669"/>
    <property type="project" value="UniProtKB-SubCell"/>
</dbReference>
<dbReference type="GO" id="GO:0005198">
    <property type="term" value="F:structural molecule activity"/>
    <property type="evidence" value="ECO:0007669"/>
    <property type="project" value="InterPro"/>
</dbReference>
<reference evidence="5 6" key="2">
    <citation type="submission" date="2010-03" db="EMBL/GenBank/DDBJ databases">
        <authorList>
            <person name="Pajon A."/>
        </authorList>
    </citation>
    <scope>NUCLEOTIDE SEQUENCE [LARGE SCALE GENOMIC DNA]</scope>
    <source>
        <strain evidence="5 6">XB6B4</strain>
    </source>
</reference>
<dbReference type="PANTHER" id="PTHR42792:SF2">
    <property type="entry name" value="FLAGELLIN"/>
    <property type="match status" value="1"/>
</dbReference>
<feature type="domain" description="Flagellin C-terminal" evidence="4">
    <location>
        <begin position="1"/>
        <end position="84"/>
    </location>
</feature>
<evidence type="ECO:0000256" key="3">
    <source>
        <dbReference type="ARBA" id="ARBA00023143"/>
    </source>
</evidence>
<dbReference type="EMBL" id="FP929050">
    <property type="protein sequence ID" value="CBL12542.1"/>
    <property type="molecule type" value="Genomic_DNA"/>
</dbReference>
<dbReference type="Proteomes" id="UP000008953">
    <property type="component" value="Chromosome"/>
</dbReference>
<evidence type="ECO:0000256" key="1">
    <source>
        <dbReference type="ARBA" id="ARBA00004365"/>
    </source>
</evidence>
<dbReference type="Gene3D" id="1.20.1330.10">
    <property type="entry name" value="f41 fragment of flagellin, N-terminal domain"/>
    <property type="match status" value="1"/>
</dbReference>
<accession>D4KYV2</accession>
<dbReference type="PANTHER" id="PTHR42792">
    <property type="entry name" value="FLAGELLIN"/>
    <property type="match status" value="1"/>
</dbReference>
<dbReference type="RefSeq" id="WP_015521096.1">
    <property type="nucleotide sequence ID" value="NC_021012.1"/>
</dbReference>
<evidence type="ECO:0000313" key="6">
    <source>
        <dbReference type="Proteomes" id="UP000008953"/>
    </source>
</evidence>
<proteinExistence type="inferred from homology"/>
<dbReference type="PATRIC" id="fig|718255.3.peg.3176"/>
<evidence type="ECO:0000256" key="2">
    <source>
        <dbReference type="ARBA" id="ARBA00005709"/>
    </source>
</evidence>
<dbReference type="SUPFAM" id="SSF64518">
    <property type="entry name" value="Phase 1 flagellin"/>
    <property type="match status" value="1"/>
</dbReference>
<dbReference type="AlphaFoldDB" id="D4KYV2"/>
<gene>
    <name evidence="5" type="ORF">RO1_20020</name>
</gene>
<evidence type="ECO:0000259" key="4">
    <source>
        <dbReference type="Pfam" id="PF00700"/>
    </source>
</evidence>
<sequence length="85" mass="9434">MVQDAIEKAAGWRDDFGAVWEQLARAVKNADYTSQNTQQSESNIRDTDIGDEILGYTTNQILVNASQSLLAQYNSSKDAVLVLLR</sequence>
<reference evidence="5 6" key="1">
    <citation type="submission" date="2010-03" db="EMBL/GenBank/DDBJ databases">
        <title>The genome sequence of Roseburia intestinalis XB6B4.</title>
        <authorList>
            <consortium name="metaHIT consortium -- http://www.metahit.eu/"/>
            <person name="Pajon A."/>
            <person name="Turner K."/>
            <person name="Parkhill J."/>
            <person name="Bernalier A."/>
        </authorList>
    </citation>
    <scope>NUCLEOTIDE SEQUENCE [LARGE SCALE GENOMIC DNA]</scope>
    <source>
        <strain evidence="5 6">XB6B4</strain>
    </source>
</reference>